<evidence type="ECO:0000313" key="4">
    <source>
        <dbReference type="Proteomes" id="UP001240250"/>
    </source>
</evidence>
<reference evidence="3 4" key="1">
    <citation type="submission" date="2023-07" db="EMBL/GenBank/DDBJ databases">
        <title>Sequencing the genomes of 1000 actinobacteria strains.</title>
        <authorList>
            <person name="Klenk H.-P."/>
        </authorList>
    </citation>
    <scope>NUCLEOTIDE SEQUENCE [LARGE SCALE GENOMIC DNA]</scope>
    <source>
        <strain evidence="3 4">DSM 14785</strain>
    </source>
</reference>
<accession>A0ABU0GKE4</accession>
<comment type="caution">
    <text evidence="3">The sequence shown here is derived from an EMBL/GenBank/DDBJ whole genome shotgun (WGS) entry which is preliminary data.</text>
</comment>
<evidence type="ECO:0000313" key="3">
    <source>
        <dbReference type="EMBL" id="MDQ0425558.1"/>
    </source>
</evidence>
<gene>
    <name evidence="3" type="ORF">JO380_001939</name>
</gene>
<dbReference type="EMBL" id="JAUSVM010000001">
    <property type="protein sequence ID" value="MDQ0425558.1"/>
    <property type="molecule type" value="Genomic_DNA"/>
</dbReference>
<name>A0ABU0GKE4_9CELL</name>
<evidence type="ECO:0000256" key="1">
    <source>
        <dbReference type="SAM" id="MobiDB-lite"/>
    </source>
</evidence>
<organism evidence="3 4">
    <name type="scientific">Cellulomonas iranensis</name>
    <dbReference type="NCBI Taxonomy" id="76862"/>
    <lineage>
        <taxon>Bacteria</taxon>
        <taxon>Bacillati</taxon>
        <taxon>Actinomycetota</taxon>
        <taxon>Actinomycetes</taxon>
        <taxon>Micrococcales</taxon>
        <taxon>Cellulomonadaceae</taxon>
        <taxon>Cellulomonas</taxon>
    </lineage>
</organism>
<dbReference type="Proteomes" id="UP001240250">
    <property type="component" value="Unassembled WGS sequence"/>
</dbReference>
<dbReference type="InterPro" id="IPR046281">
    <property type="entry name" value="DUF6318"/>
</dbReference>
<keyword evidence="4" id="KW-1185">Reference proteome</keyword>
<proteinExistence type="predicted"/>
<dbReference type="RefSeq" id="WP_156441952.1">
    <property type="nucleotide sequence ID" value="NZ_JAUSVM010000001.1"/>
</dbReference>
<evidence type="ECO:0000259" key="2">
    <source>
        <dbReference type="Pfam" id="PF19843"/>
    </source>
</evidence>
<feature type="region of interest" description="Disordered" evidence="1">
    <location>
        <begin position="25"/>
        <end position="70"/>
    </location>
</feature>
<feature type="domain" description="DUF6318" evidence="2">
    <location>
        <begin position="60"/>
        <end position="172"/>
    </location>
</feature>
<protein>
    <recommendedName>
        <fullName evidence="2">DUF6318 domain-containing protein</fullName>
    </recommendedName>
</protein>
<feature type="compositionally biased region" description="Low complexity" evidence="1">
    <location>
        <begin position="32"/>
        <end position="53"/>
    </location>
</feature>
<sequence length="197" mass="20522">MRMQGRTTRAAVVTGMVVLVAGGCTGSPEPGPATSATTDTTFSPTATPSSSPTLDAMMPPERPAEMSDQSATGASAAASYFFALYPYVFASGDLTEWSALSSETCEYCQNVRRSVEDQTARGVVGEGAEITIESAEGIEVAPGETYAADLVVVQAPSFEVTKDGERVPDGDGGRFQIHVALGWESGWVVRAIDAARA</sequence>
<dbReference type="PROSITE" id="PS51257">
    <property type="entry name" value="PROKAR_LIPOPROTEIN"/>
    <property type="match status" value="1"/>
</dbReference>
<dbReference type="Pfam" id="PF19843">
    <property type="entry name" value="DUF6318"/>
    <property type="match status" value="1"/>
</dbReference>